<evidence type="ECO:0000256" key="2">
    <source>
        <dbReference type="SAM" id="Coils"/>
    </source>
</evidence>
<dbReference type="InterPro" id="IPR006669">
    <property type="entry name" value="MgtE_transporter"/>
</dbReference>
<dbReference type="SUPFAM" id="SSF158791">
    <property type="entry name" value="MgtE N-terminal domain-like"/>
    <property type="match status" value="1"/>
</dbReference>
<dbReference type="PANTHER" id="PTHR43773:SF1">
    <property type="entry name" value="MAGNESIUM TRANSPORTER MGTE"/>
    <property type="match status" value="1"/>
</dbReference>
<dbReference type="RefSeq" id="WP_154531604.1">
    <property type="nucleotide sequence ID" value="NZ_JAQXTV010000210.1"/>
</dbReference>
<dbReference type="InterPro" id="IPR038076">
    <property type="entry name" value="MgtE_N_sf"/>
</dbReference>
<dbReference type="AlphaFoldDB" id="A0A7X2T1L7"/>
<name>A0A7X2T1L7_9CLOT</name>
<organism evidence="4 5">
    <name type="scientific">Inconstantimicrobium porci</name>
    <dbReference type="NCBI Taxonomy" id="2652291"/>
    <lineage>
        <taxon>Bacteria</taxon>
        <taxon>Bacillati</taxon>
        <taxon>Bacillota</taxon>
        <taxon>Clostridia</taxon>
        <taxon>Eubacteriales</taxon>
        <taxon>Clostridiaceae</taxon>
        <taxon>Inconstantimicrobium</taxon>
    </lineage>
</organism>
<gene>
    <name evidence="4" type="ORF">FYJ33_09935</name>
</gene>
<evidence type="ECO:0000313" key="5">
    <source>
        <dbReference type="Proteomes" id="UP000460287"/>
    </source>
</evidence>
<keyword evidence="2" id="KW-0175">Coiled coil</keyword>
<evidence type="ECO:0000313" key="4">
    <source>
        <dbReference type="EMBL" id="MSR91709.1"/>
    </source>
</evidence>
<dbReference type="GO" id="GO:0015095">
    <property type="term" value="F:magnesium ion transmembrane transporter activity"/>
    <property type="evidence" value="ECO:0007669"/>
    <property type="project" value="InterPro"/>
</dbReference>
<dbReference type="SMART" id="SM00924">
    <property type="entry name" value="MgtE_N"/>
    <property type="match status" value="1"/>
</dbReference>
<feature type="coiled-coil region" evidence="2">
    <location>
        <begin position="259"/>
        <end position="288"/>
    </location>
</feature>
<dbReference type="SUPFAM" id="SSF54631">
    <property type="entry name" value="CBS-domain pair"/>
    <property type="match status" value="1"/>
</dbReference>
<dbReference type="Pfam" id="PF05239">
    <property type="entry name" value="PRC"/>
    <property type="match status" value="1"/>
</dbReference>
<dbReference type="EMBL" id="VULX01000014">
    <property type="protein sequence ID" value="MSR91709.1"/>
    <property type="molecule type" value="Genomic_DNA"/>
</dbReference>
<evidence type="ECO:0000259" key="3">
    <source>
        <dbReference type="PROSITE" id="PS51371"/>
    </source>
</evidence>
<feature type="domain" description="CBS" evidence="3">
    <location>
        <begin position="362"/>
        <end position="419"/>
    </location>
</feature>
<keyword evidence="1" id="KW-0129">CBS domain</keyword>
<dbReference type="PANTHER" id="PTHR43773">
    <property type="entry name" value="MAGNESIUM TRANSPORTER MGTE"/>
    <property type="match status" value="1"/>
</dbReference>
<dbReference type="Pfam" id="PF03448">
    <property type="entry name" value="MgtE_N"/>
    <property type="match status" value="1"/>
</dbReference>
<proteinExistence type="predicted"/>
<dbReference type="GO" id="GO:0016020">
    <property type="term" value="C:membrane"/>
    <property type="evidence" value="ECO:0007669"/>
    <property type="project" value="InterPro"/>
</dbReference>
<dbReference type="InterPro" id="IPR027275">
    <property type="entry name" value="PRC-brl_dom"/>
</dbReference>
<dbReference type="CDD" id="cd04606">
    <property type="entry name" value="CBS_pair_Mg_transporter"/>
    <property type="match status" value="1"/>
</dbReference>
<dbReference type="InterPro" id="IPR046342">
    <property type="entry name" value="CBS_dom_sf"/>
</dbReference>
<evidence type="ECO:0000256" key="1">
    <source>
        <dbReference type="PROSITE-ProRule" id="PRU00703"/>
    </source>
</evidence>
<dbReference type="PROSITE" id="PS51371">
    <property type="entry name" value="CBS"/>
    <property type="match status" value="2"/>
</dbReference>
<dbReference type="InterPro" id="IPR006668">
    <property type="entry name" value="Mg_transptr_MgtE_intracell_dom"/>
</dbReference>
<feature type="domain" description="CBS" evidence="3">
    <location>
        <begin position="294"/>
        <end position="358"/>
    </location>
</feature>
<accession>A0A7X2T1L7</accession>
<comment type="caution">
    <text evidence="4">The sequence shown here is derived from an EMBL/GenBank/DDBJ whole genome shotgun (WGS) entry which is preliminary data.</text>
</comment>
<sequence length="424" mass="49035">MIKLSSFGFNDILNKSVLDEFGGSLGEIKDIYTTSESGTLRVIGYQIKKGSLILDYEFRNISFYQKDNGRIKIVTKGSREILPRTYSYLLNRDLLNKKVVDLTTKTVVKVNELFMEEIAGEIRIRKVECKDIPKYEGITFTNIMDRVLFHIGKNINCKILRCDEIEVIDSSQDKYHISKRFDKLSQMHPADLADIIEDLDVTQRKEIFENLDEDLIADTLEEVNQEMKGEIIKELSDTKVVEVLESMPNDEIADMLDDLNEEEREKLLVNMQNEDAEEVKELLEYEDETVGSIMNTDYISISLDITIKETIELLKDMDPDEEVMNTIYITDDDNKIKGYVGYKNIILHSGAEDNMRKLSEFANTKFKTINYKEDISEAVELLDKYDLLAIPVVDDEKKLVGSVLIHDIVDETLYPIWKKKNRIK</sequence>
<dbReference type="Gene3D" id="3.10.580.10">
    <property type="entry name" value="CBS-domain"/>
    <property type="match status" value="1"/>
</dbReference>
<dbReference type="SMART" id="SM00116">
    <property type="entry name" value="CBS"/>
    <property type="match status" value="2"/>
</dbReference>
<dbReference type="Gene3D" id="1.25.60.10">
    <property type="entry name" value="MgtE N-terminal domain-like"/>
    <property type="match status" value="1"/>
</dbReference>
<dbReference type="InterPro" id="IPR000644">
    <property type="entry name" value="CBS_dom"/>
</dbReference>
<reference evidence="4 5" key="1">
    <citation type="submission" date="2019-08" db="EMBL/GenBank/DDBJ databases">
        <title>In-depth cultivation of the pig gut microbiome towards novel bacterial diversity and tailored functional studies.</title>
        <authorList>
            <person name="Wylensek D."/>
            <person name="Hitch T.C.A."/>
            <person name="Clavel T."/>
        </authorList>
    </citation>
    <scope>NUCLEOTIDE SEQUENCE [LARGE SCALE GENOMIC DNA]</scope>
    <source>
        <strain evidence="4 5">WCA-383-APC-5B</strain>
    </source>
</reference>
<dbReference type="Pfam" id="PF00571">
    <property type="entry name" value="CBS"/>
    <property type="match status" value="2"/>
</dbReference>
<protein>
    <submittedName>
        <fullName evidence="4">Magnesium transporter</fullName>
    </submittedName>
</protein>
<keyword evidence="5" id="KW-1185">Reference proteome</keyword>
<dbReference type="Proteomes" id="UP000460287">
    <property type="component" value="Unassembled WGS sequence"/>
</dbReference>